<dbReference type="PROSITE" id="PS52016">
    <property type="entry name" value="TONB_DEPENDENT_REC_3"/>
    <property type="match status" value="1"/>
</dbReference>
<dbReference type="InterPro" id="IPR000531">
    <property type="entry name" value="Beta-barrel_TonB"/>
</dbReference>
<evidence type="ECO:0000259" key="14">
    <source>
        <dbReference type="Pfam" id="PF07715"/>
    </source>
</evidence>
<evidence type="ECO:0000256" key="3">
    <source>
        <dbReference type="ARBA" id="ARBA00022452"/>
    </source>
</evidence>
<evidence type="ECO:0000256" key="4">
    <source>
        <dbReference type="ARBA" id="ARBA00022692"/>
    </source>
</evidence>
<dbReference type="InterPro" id="IPR036942">
    <property type="entry name" value="Beta-barrel_TonB_sf"/>
</dbReference>
<evidence type="ECO:0000313" key="16">
    <source>
        <dbReference type="Proteomes" id="UP000018837"/>
    </source>
</evidence>
<proteinExistence type="inferred from homology"/>
<reference evidence="15 16" key="1">
    <citation type="submission" date="2013-11" db="EMBL/GenBank/DDBJ databases">
        <title>Single cell genomics of uncultured Tannerella BU063 (oral taxon 286).</title>
        <authorList>
            <person name="Beall C.J."/>
            <person name="Campbell A.G."/>
            <person name="Griffen A.L."/>
            <person name="Podar M."/>
            <person name="Leys E.J."/>
        </authorList>
    </citation>
    <scope>NUCLEOTIDE SEQUENCE [LARGE SCALE GENOMIC DNA]</scope>
    <source>
        <strain evidence="15">Cell 2</strain>
    </source>
</reference>
<evidence type="ECO:0000256" key="10">
    <source>
        <dbReference type="PROSITE-ProRule" id="PRU01360"/>
    </source>
</evidence>
<evidence type="ECO:0000256" key="8">
    <source>
        <dbReference type="ARBA" id="ARBA00023170"/>
    </source>
</evidence>
<protein>
    <submittedName>
        <fullName evidence="15">Ligand-gated channel protein</fullName>
    </submittedName>
</protein>
<dbReference type="InterPro" id="IPR037066">
    <property type="entry name" value="Plug_dom_sf"/>
</dbReference>
<keyword evidence="4 10" id="KW-0812">Transmembrane</keyword>
<keyword evidence="7 10" id="KW-0472">Membrane</keyword>
<dbReference type="GO" id="GO:0015344">
    <property type="term" value="F:siderophore uptake transmembrane transporter activity"/>
    <property type="evidence" value="ECO:0007669"/>
    <property type="project" value="TreeGrafter"/>
</dbReference>
<dbReference type="InterPro" id="IPR012910">
    <property type="entry name" value="Plug_dom"/>
</dbReference>
<evidence type="ECO:0000256" key="9">
    <source>
        <dbReference type="ARBA" id="ARBA00023237"/>
    </source>
</evidence>
<keyword evidence="5 12" id="KW-0732">Signal</keyword>
<keyword evidence="8" id="KW-0675">Receptor</keyword>
<sequence>MKKKYIGMLLAWLCGVMTLSAQTGVSGRVINADTNEPVVGANIRVDHSLTGDVTNTRGEFTISNLPEGTHTLNVSHLNYTTEAREVRSGETDIVIRMRESMVQLGQVVVTGTGTHHLMKNSPVPVNVITSRELSNAGISTLDEALQKLTPSFSNMTNGMGTTLSLNGLPEKYFVFLENGRRMGGDNTYERIDVSRIKRIEILSGASSALYGTNAVGGVVNIITNDVKHAVNLSSDTRYTSHGRFTQSLAADVNTGRFGSYTSYRRSQAESWQLSPYERNKKDSLVETKKVASAGFHTDNVNQRFTYDATDRLSFQLRGGYFRNITRRPPAAYDYDLQHRTYSWGAGVKYLLSPDAYITADYQADFFSSRYNFLNASKTYKTQPGDELVRKRTRNQQANVKGIFNLGERNKVSVGVEYLADMLSSPTENISHKTAYTAAIFAQDEITITRQLRALAGVRYLYHEFFKSYATPNVALMYGQGGLNLRASYAAGFRAPTLSELYASETTKAVDRITIGNLNLKPEKSDYFSLNAEYAHSRFTVSTNLFYNRIRDMIDYRTIATGEEAKQKYGHEEVRQRDNVYKAEVRGINVAAQAYLGAGFRIGAGYTHLDTKDDETGRPIDKSLRNAANVNAQWTRTWGGYTMNVYLNGRINSERFSKTYGYAPAYQVWDLNTRHTFTLRSVILEPGVGIENLFNYTDDRPYNFNYATLTPGRSVYVSLSIKFRG</sequence>
<dbReference type="Pfam" id="PF13715">
    <property type="entry name" value="CarbopepD_reg_2"/>
    <property type="match status" value="1"/>
</dbReference>
<evidence type="ECO:0000256" key="5">
    <source>
        <dbReference type="ARBA" id="ARBA00022729"/>
    </source>
</evidence>
<dbReference type="InterPro" id="IPR008969">
    <property type="entry name" value="CarboxyPept-like_regulatory"/>
</dbReference>
<dbReference type="PATRIC" id="fig|1411148.3.peg.478"/>
<dbReference type="GO" id="GO:0044718">
    <property type="term" value="P:siderophore transmembrane transport"/>
    <property type="evidence" value="ECO:0007669"/>
    <property type="project" value="TreeGrafter"/>
</dbReference>
<dbReference type="Pfam" id="PF00593">
    <property type="entry name" value="TonB_dep_Rec_b-barrel"/>
    <property type="match status" value="1"/>
</dbReference>
<keyword evidence="2 10" id="KW-0813">Transport</keyword>
<feature type="domain" description="TonB-dependent receptor plug" evidence="14">
    <location>
        <begin position="119"/>
        <end position="218"/>
    </location>
</feature>
<dbReference type="SUPFAM" id="SSF49464">
    <property type="entry name" value="Carboxypeptidase regulatory domain-like"/>
    <property type="match status" value="1"/>
</dbReference>
<dbReference type="Gene3D" id="2.60.40.1120">
    <property type="entry name" value="Carboxypeptidase-like, regulatory domain"/>
    <property type="match status" value="1"/>
</dbReference>
<evidence type="ECO:0000256" key="6">
    <source>
        <dbReference type="ARBA" id="ARBA00023077"/>
    </source>
</evidence>
<keyword evidence="9 10" id="KW-0998">Cell outer membrane</keyword>
<evidence type="ECO:0000259" key="13">
    <source>
        <dbReference type="Pfam" id="PF00593"/>
    </source>
</evidence>
<evidence type="ECO:0000256" key="7">
    <source>
        <dbReference type="ARBA" id="ARBA00023136"/>
    </source>
</evidence>
<dbReference type="Proteomes" id="UP000018837">
    <property type="component" value="Unassembled WGS sequence"/>
</dbReference>
<keyword evidence="6 11" id="KW-0798">TonB box</keyword>
<dbReference type="AlphaFoldDB" id="W2C607"/>
<evidence type="ECO:0000256" key="12">
    <source>
        <dbReference type="SAM" id="SignalP"/>
    </source>
</evidence>
<gene>
    <name evidence="15" type="ORF">N425_03655</name>
</gene>
<feature type="chain" id="PRO_5004813449" evidence="12">
    <location>
        <begin position="22"/>
        <end position="724"/>
    </location>
</feature>
<feature type="domain" description="TonB-dependent receptor-like beta-barrel" evidence="13">
    <location>
        <begin position="254"/>
        <end position="679"/>
    </location>
</feature>
<keyword evidence="3 10" id="KW-1134">Transmembrane beta strand</keyword>
<dbReference type="Gene3D" id="2.40.170.20">
    <property type="entry name" value="TonB-dependent receptor, beta-barrel domain"/>
    <property type="match status" value="1"/>
</dbReference>
<evidence type="ECO:0000313" key="15">
    <source>
        <dbReference type="EMBL" id="ETK02575.1"/>
    </source>
</evidence>
<dbReference type="PANTHER" id="PTHR30069">
    <property type="entry name" value="TONB-DEPENDENT OUTER MEMBRANE RECEPTOR"/>
    <property type="match status" value="1"/>
</dbReference>
<dbReference type="PANTHER" id="PTHR30069:SF29">
    <property type="entry name" value="HEMOGLOBIN AND HEMOGLOBIN-HAPTOGLOBIN-BINDING PROTEIN 1-RELATED"/>
    <property type="match status" value="1"/>
</dbReference>
<comment type="subcellular location">
    <subcellularLocation>
        <location evidence="1 10">Cell outer membrane</location>
        <topology evidence="1 10">Multi-pass membrane protein</topology>
    </subcellularLocation>
</comment>
<evidence type="ECO:0000256" key="2">
    <source>
        <dbReference type="ARBA" id="ARBA00022448"/>
    </source>
</evidence>
<evidence type="ECO:0000256" key="1">
    <source>
        <dbReference type="ARBA" id="ARBA00004571"/>
    </source>
</evidence>
<dbReference type="GO" id="GO:0009279">
    <property type="term" value="C:cell outer membrane"/>
    <property type="evidence" value="ECO:0007669"/>
    <property type="project" value="UniProtKB-SubCell"/>
</dbReference>
<dbReference type="CDD" id="cd01347">
    <property type="entry name" value="ligand_gated_channel"/>
    <property type="match status" value="1"/>
</dbReference>
<comment type="caution">
    <text evidence="15">The sequence shown here is derived from an EMBL/GenBank/DDBJ whole genome shotgun (WGS) entry which is preliminary data.</text>
</comment>
<evidence type="ECO:0000256" key="11">
    <source>
        <dbReference type="RuleBase" id="RU003357"/>
    </source>
</evidence>
<feature type="signal peptide" evidence="12">
    <location>
        <begin position="1"/>
        <end position="21"/>
    </location>
</feature>
<dbReference type="InterPro" id="IPR039426">
    <property type="entry name" value="TonB-dep_rcpt-like"/>
</dbReference>
<organism evidence="15 16">
    <name type="scientific">Tannerella sp. oral taxon BU063 isolate Cell 2</name>
    <dbReference type="NCBI Taxonomy" id="1411148"/>
    <lineage>
        <taxon>Bacteria</taxon>
        <taxon>Pseudomonadati</taxon>
        <taxon>Bacteroidota</taxon>
        <taxon>Bacteroidia</taxon>
        <taxon>Bacteroidales</taxon>
        <taxon>Tannerellaceae</taxon>
        <taxon>Tannerella</taxon>
    </lineage>
</organism>
<dbReference type="SUPFAM" id="SSF56935">
    <property type="entry name" value="Porins"/>
    <property type="match status" value="1"/>
</dbReference>
<name>W2C607_9BACT</name>
<comment type="similarity">
    <text evidence="10 11">Belongs to the TonB-dependent receptor family.</text>
</comment>
<dbReference type="EMBL" id="AYUF01000337">
    <property type="protein sequence ID" value="ETK02575.1"/>
    <property type="molecule type" value="Genomic_DNA"/>
</dbReference>
<dbReference type="Pfam" id="PF07715">
    <property type="entry name" value="Plug"/>
    <property type="match status" value="1"/>
</dbReference>
<accession>W2C607</accession>
<dbReference type="Gene3D" id="2.170.130.10">
    <property type="entry name" value="TonB-dependent receptor, plug domain"/>
    <property type="match status" value="1"/>
</dbReference>